<keyword evidence="8" id="KW-1185">Reference proteome</keyword>
<evidence type="ECO:0000313" key="7">
    <source>
        <dbReference type="EMBL" id="MBA8795473.1"/>
    </source>
</evidence>
<dbReference type="InterPro" id="IPR036271">
    <property type="entry name" value="Tet_transcr_reg_TetR-rel_C_sf"/>
</dbReference>
<dbReference type="GO" id="GO:0000976">
    <property type="term" value="F:transcription cis-regulatory region binding"/>
    <property type="evidence" value="ECO:0007669"/>
    <property type="project" value="TreeGrafter"/>
</dbReference>
<keyword evidence="2 4" id="KW-0238">DNA-binding</keyword>
<dbReference type="SUPFAM" id="SSF46689">
    <property type="entry name" value="Homeodomain-like"/>
    <property type="match status" value="1"/>
</dbReference>
<dbReference type="GO" id="GO:0003700">
    <property type="term" value="F:DNA-binding transcription factor activity"/>
    <property type="evidence" value="ECO:0007669"/>
    <property type="project" value="TreeGrafter"/>
</dbReference>
<dbReference type="Gene3D" id="1.10.10.60">
    <property type="entry name" value="Homeodomain-like"/>
    <property type="match status" value="1"/>
</dbReference>
<dbReference type="PROSITE" id="PS50977">
    <property type="entry name" value="HTH_TETR_2"/>
    <property type="match status" value="1"/>
</dbReference>
<dbReference type="Gene3D" id="1.10.357.10">
    <property type="entry name" value="Tetracycline Repressor, domain 2"/>
    <property type="match status" value="1"/>
</dbReference>
<organism evidence="7 8">
    <name type="scientific">Microlunatus kandeliicorticis</name>
    <dbReference type="NCBI Taxonomy" id="1759536"/>
    <lineage>
        <taxon>Bacteria</taxon>
        <taxon>Bacillati</taxon>
        <taxon>Actinomycetota</taxon>
        <taxon>Actinomycetes</taxon>
        <taxon>Propionibacteriales</taxon>
        <taxon>Propionibacteriaceae</taxon>
        <taxon>Microlunatus</taxon>
    </lineage>
</organism>
<evidence type="ECO:0000313" key="8">
    <source>
        <dbReference type="Proteomes" id="UP000523079"/>
    </source>
</evidence>
<evidence type="ECO:0000256" key="1">
    <source>
        <dbReference type="ARBA" id="ARBA00023015"/>
    </source>
</evidence>
<reference evidence="7 8" key="1">
    <citation type="submission" date="2020-07" db="EMBL/GenBank/DDBJ databases">
        <title>Sequencing the genomes of 1000 actinobacteria strains.</title>
        <authorList>
            <person name="Klenk H.-P."/>
        </authorList>
    </citation>
    <scope>NUCLEOTIDE SEQUENCE [LARGE SCALE GENOMIC DNA]</scope>
    <source>
        <strain evidence="7 8">DSM 100723</strain>
    </source>
</reference>
<feature type="compositionally biased region" description="Polar residues" evidence="5">
    <location>
        <begin position="1"/>
        <end position="11"/>
    </location>
</feature>
<dbReference type="InterPro" id="IPR009057">
    <property type="entry name" value="Homeodomain-like_sf"/>
</dbReference>
<accession>A0A7W3IUG2</accession>
<dbReference type="InterPro" id="IPR050109">
    <property type="entry name" value="HTH-type_TetR-like_transc_reg"/>
</dbReference>
<protein>
    <submittedName>
        <fullName evidence="7">AcrR family transcriptional regulator</fullName>
    </submittedName>
</protein>
<feature type="region of interest" description="Disordered" evidence="5">
    <location>
        <begin position="1"/>
        <end position="30"/>
    </location>
</feature>
<dbReference type="InterPro" id="IPR001647">
    <property type="entry name" value="HTH_TetR"/>
</dbReference>
<dbReference type="EMBL" id="JACGWT010000005">
    <property type="protein sequence ID" value="MBA8795473.1"/>
    <property type="molecule type" value="Genomic_DNA"/>
</dbReference>
<dbReference type="Pfam" id="PF00440">
    <property type="entry name" value="TetR_N"/>
    <property type="match status" value="1"/>
</dbReference>
<proteinExistence type="predicted"/>
<dbReference type="PANTHER" id="PTHR30055">
    <property type="entry name" value="HTH-TYPE TRANSCRIPTIONAL REGULATOR RUTR"/>
    <property type="match status" value="1"/>
</dbReference>
<evidence type="ECO:0000259" key="6">
    <source>
        <dbReference type="PROSITE" id="PS50977"/>
    </source>
</evidence>
<keyword evidence="1" id="KW-0805">Transcription regulation</keyword>
<evidence type="ECO:0000256" key="4">
    <source>
        <dbReference type="PROSITE-ProRule" id="PRU00335"/>
    </source>
</evidence>
<name>A0A7W3IUG2_9ACTN</name>
<sequence>MSPTVKTSEPSGSGRRRYDTSNRRAAAEQTRERVLAAAHERFLADGYAATTVAAVARAAGVAADTVYASVGRKPALFRELVERALSGTARAVPGRERDYAVALRAAPDARAKLAVYAGAVAALQGRLAPLFLVLREAAAAEPELAALWSGIAERRARNMRELADDLLVTGELRSDLSRDEIADVIWTMNSAEYYAQLVVERGWSPERFADWLLDAWSRLLLARPPR</sequence>
<dbReference type="PANTHER" id="PTHR30055:SF234">
    <property type="entry name" value="HTH-TYPE TRANSCRIPTIONAL REGULATOR BETI"/>
    <property type="match status" value="1"/>
</dbReference>
<feature type="compositionally biased region" description="Basic and acidic residues" evidence="5">
    <location>
        <begin position="16"/>
        <end position="30"/>
    </location>
</feature>
<gene>
    <name evidence="7" type="ORF">FHX74_003109</name>
</gene>
<feature type="DNA-binding region" description="H-T-H motif" evidence="4">
    <location>
        <begin position="51"/>
        <end position="70"/>
    </location>
</feature>
<evidence type="ECO:0000256" key="3">
    <source>
        <dbReference type="ARBA" id="ARBA00023163"/>
    </source>
</evidence>
<evidence type="ECO:0000256" key="5">
    <source>
        <dbReference type="SAM" id="MobiDB-lite"/>
    </source>
</evidence>
<dbReference type="AlphaFoldDB" id="A0A7W3IUG2"/>
<keyword evidence="3" id="KW-0804">Transcription</keyword>
<evidence type="ECO:0000256" key="2">
    <source>
        <dbReference type="ARBA" id="ARBA00023125"/>
    </source>
</evidence>
<dbReference type="Proteomes" id="UP000523079">
    <property type="component" value="Unassembled WGS sequence"/>
</dbReference>
<comment type="caution">
    <text evidence="7">The sequence shown here is derived from an EMBL/GenBank/DDBJ whole genome shotgun (WGS) entry which is preliminary data.</text>
</comment>
<dbReference type="RefSeq" id="WP_220484054.1">
    <property type="nucleotide sequence ID" value="NZ_JACGWT010000005.1"/>
</dbReference>
<dbReference type="SUPFAM" id="SSF48498">
    <property type="entry name" value="Tetracyclin repressor-like, C-terminal domain"/>
    <property type="match status" value="1"/>
</dbReference>
<feature type="domain" description="HTH tetR-type" evidence="6">
    <location>
        <begin position="28"/>
        <end position="88"/>
    </location>
</feature>